<evidence type="ECO:0000259" key="2">
    <source>
        <dbReference type="PROSITE" id="PS51096"/>
    </source>
</evidence>
<dbReference type="Pfam" id="PF03610">
    <property type="entry name" value="EIIA-man"/>
    <property type="match status" value="1"/>
</dbReference>
<evidence type="ECO:0000313" key="5">
    <source>
        <dbReference type="Proteomes" id="UP000054262"/>
    </source>
</evidence>
<dbReference type="InterPro" id="IPR051471">
    <property type="entry name" value="Bacterial_PTS_sugar_comp"/>
</dbReference>
<comment type="caution">
    <text evidence="3">The sequence shown here is derived from an EMBL/GenBank/DDBJ whole genome shotgun (WGS) entry which is preliminary data.</text>
</comment>
<reference evidence="3 5" key="1">
    <citation type="submission" date="2006-11" db="EMBL/GenBank/DDBJ databases">
        <authorList>
            <person name="Giovannoni S."/>
            <person name="Vergin K."/>
            <person name="Ferriera S."/>
            <person name="Johnson J."/>
            <person name="Kravitz S."/>
            <person name="Beeson K."/>
            <person name="Sutton G."/>
            <person name="Rogers Y.-H."/>
            <person name="Friedman R."/>
            <person name="Frazier M."/>
            <person name="Venter J.C."/>
        </authorList>
    </citation>
    <scope>NUCLEOTIDE SEQUENCE [LARGE SCALE GENOMIC DNA]</scope>
    <source>
        <strain evidence="3 5">HTCC2181</strain>
    </source>
</reference>
<dbReference type="OrthoDB" id="8795346at2"/>
<dbReference type="Proteomes" id="UP000054262">
    <property type="component" value="Unassembled WGS sequence"/>
</dbReference>
<sequence length="130" mass="14190">MIGILIVTHGDIGLSLLKSAAQILGKSFNNINCISVESNHEIHTYKKTINSELLKLNSGKGVLIMSDMYGATPTNILKELVVANKIEVLTGINLPMLMQALTNRDSELKKLISDCLKCGQDSLINLNDHD</sequence>
<keyword evidence="1" id="KW-0808">Transferase</keyword>
<dbReference type="GO" id="GO:0016020">
    <property type="term" value="C:membrane"/>
    <property type="evidence" value="ECO:0007669"/>
    <property type="project" value="InterPro"/>
</dbReference>
<dbReference type="EMBL" id="AAUX01000003">
    <property type="protein sequence ID" value="EAV46406.1"/>
    <property type="molecule type" value="Genomic_DNA"/>
</dbReference>
<dbReference type="InterPro" id="IPR036662">
    <property type="entry name" value="PTS_EIIA_man-typ_sf"/>
</dbReference>
<dbReference type="GO" id="GO:0016740">
    <property type="term" value="F:transferase activity"/>
    <property type="evidence" value="ECO:0007669"/>
    <property type="project" value="UniProtKB-KW"/>
</dbReference>
<organism evidence="3 5">
    <name type="scientific">Methylophilales bacterium HTCC2181</name>
    <dbReference type="NCBI Taxonomy" id="383631"/>
    <lineage>
        <taxon>Bacteria</taxon>
        <taxon>Pseudomonadati</taxon>
        <taxon>Pseudomonadota</taxon>
        <taxon>Betaproteobacteria</taxon>
        <taxon>Nitrosomonadales</taxon>
        <taxon>OM43 clade</taxon>
    </lineage>
</organism>
<accession>A0P886</accession>
<feature type="domain" description="PTS EIIA type-4" evidence="2">
    <location>
        <begin position="1"/>
        <end position="123"/>
    </location>
</feature>
<proteinExistence type="predicted"/>
<keyword evidence="5" id="KW-1185">Reference proteome</keyword>
<dbReference type="PANTHER" id="PTHR33799:SF1">
    <property type="entry name" value="PTS SYSTEM MANNOSE-SPECIFIC EIIAB COMPONENT-RELATED"/>
    <property type="match status" value="1"/>
</dbReference>
<evidence type="ECO:0000313" key="3">
    <source>
        <dbReference type="EMBL" id="EAV46406.1"/>
    </source>
</evidence>
<evidence type="ECO:0000256" key="1">
    <source>
        <dbReference type="ARBA" id="ARBA00022679"/>
    </source>
</evidence>
<dbReference type="SUPFAM" id="SSF53062">
    <property type="entry name" value="PTS system fructose IIA component-like"/>
    <property type="match status" value="1"/>
</dbReference>
<dbReference type="PANTHER" id="PTHR33799">
    <property type="entry name" value="PTS PERMEASE-RELATED-RELATED"/>
    <property type="match status" value="1"/>
</dbReference>
<protein>
    <submittedName>
        <fullName evidence="3">PTS system fructose subfamily IIA component</fullName>
    </submittedName>
</protein>
<dbReference type="InterPro" id="IPR004701">
    <property type="entry name" value="PTS_EIIA_man-typ"/>
</dbReference>
<name>A0P886_9PROT</name>
<dbReference type="Gene3D" id="3.40.50.510">
    <property type="entry name" value="Phosphotransferase system, mannose-type IIA component"/>
    <property type="match status" value="1"/>
</dbReference>
<dbReference type="AlphaFoldDB" id="A0P886"/>
<gene>
    <name evidence="4" type="ORF">MB2181_00425</name>
    <name evidence="3" type="ORF">MB2181_06763</name>
</gene>
<dbReference type="PROSITE" id="PS51096">
    <property type="entry name" value="PTS_EIIA_TYPE_4"/>
    <property type="match status" value="1"/>
</dbReference>
<dbReference type="GO" id="GO:0009401">
    <property type="term" value="P:phosphoenolpyruvate-dependent sugar phosphotransferase system"/>
    <property type="evidence" value="ECO:0007669"/>
    <property type="project" value="InterPro"/>
</dbReference>
<dbReference type="EMBL" id="AAUX01000001">
    <property type="protein sequence ID" value="EAV46492.1"/>
    <property type="molecule type" value="Genomic_DNA"/>
</dbReference>
<evidence type="ECO:0000313" key="4">
    <source>
        <dbReference type="EMBL" id="EAV46492.1"/>
    </source>
</evidence>